<evidence type="ECO:0000256" key="2">
    <source>
        <dbReference type="HAMAP-Rule" id="MF_01270"/>
    </source>
</evidence>
<accession>A0A1G6WX87</accession>
<feature type="binding site" evidence="2">
    <location>
        <begin position="19"/>
        <end position="26"/>
    </location>
    <ligand>
        <name>ATP</name>
        <dbReference type="ChEBI" id="CHEBI:30616"/>
    </ligand>
</feature>
<comment type="pathway">
    <text evidence="2">Cell wall biogenesis; peptidoglycan recycling.</text>
</comment>
<evidence type="ECO:0000313" key="3">
    <source>
        <dbReference type="EMBL" id="SDD70512.1"/>
    </source>
</evidence>
<dbReference type="GO" id="GO:0016773">
    <property type="term" value="F:phosphotransferase activity, alcohol group as acceptor"/>
    <property type="evidence" value="ECO:0007669"/>
    <property type="project" value="UniProtKB-UniRule"/>
</dbReference>
<dbReference type="SUPFAM" id="SSF53067">
    <property type="entry name" value="Actin-like ATPase domain"/>
    <property type="match status" value="1"/>
</dbReference>
<dbReference type="InterPro" id="IPR043129">
    <property type="entry name" value="ATPase_NBD"/>
</dbReference>
<keyword evidence="2" id="KW-0808">Transferase</keyword>
<evidence type="ECO:0000256" key="1">
    <source>
        <dbReference type="ARBA" id="ARBA00023277"/>
    </source>
</evidence>
<comment type="catalytic activity">
    <reaction evidence="2">
        <text>1,6-anhydro-N-acetyl-beta-muramate + ATP + H2O = N-acetyl-D-muramate 6-phosphate + ADP + H(+)</text>
        <dbReference type="Rhea" id="RHEA:24952"/>
        <dbReference type="ChEBI" id="CHEBI:15377"/>
        <dbReference type="ChEBI" id="CHEBI:15378"/>
        <dbReference type="ChEBI" id="CHEBI:30616"/>
        <dbReference type="ChEBI" id="CHEBI:58690"/>
        <dbReference type="ChEBI" id="CHEBI:58722"/>
        <dbReference type="ChEBI" id="CHEBI:456216"/>
        <dbReference type="EC" id="2.7.1.170"/>
    </reaction>
</comment>
<dbReference type="Gene3D" id="3.30.420.40">
    <property type="match status" value="2"/>
</dbReference>
<dbReference type="NCBIfam" id="NF007141">
    <property type="entry name" value="PRK09585.1-5"/>
    <property type="match status" value="1"/>
</dbReference>
<sequence>MSVLGEAGDIKCVIGLMSGTSMDGIDAAMIYTDGVRIERLGPSLTLPYTPEMRAQVKECLSLAAGCASPENPPEAIKQLDDDLADWHAEAVFELLAVTGQTPEEIDLIGFHGQTLTHRPDRGWTWQLGDGGRLAGLTGIKVVNDFRTADVAAGGEGAPLVPLYHAALLARARRHNVVAILNIGGVANVTWVKFGTDGEDPQIMAFDTGPGNAMLDDWAEIHTGKPVDTDGNLAARGLCHEEVVMGLMASPYFDETPPKTLDRDDFNIQTVRGLSAEDGAATLTNFVVESVISAQSHFPSPPEAWYVAGGGRHNPTLMRRLRRRMPVLVDPVEVLGWRGDALEAEAFAFLAARTERGLALSLPSTTGCSAPTPGGVVHLPRGRRLRR</sequence>
<proteinExistence type="inferred from homology"/>
<name>A0A1G6WX87_9PROT</name>
<dbReference type="GO" id="GO:0016301">
    <property type="term" value="F:kinase activity"/>
    <property type="evidence" value="ECO:0007669"/>
    <property type="project" value="UniProtKB-KW"/>
</dbReference>
<organism evidence="3 4">
    <name type="scientific">Kordiimonas lacus</name>
    <dbReference type="NCBI Taxonomy" id="637679"/>
    <lineage>
        <taxon>Bacteria</taxon>
        <taxon>Pseudomonadati</taxon>
        <taxon>Pseudomonadota</taxon>
        <taxon>Alphaproteobacteria</taxon>
        <taxon>Kordiimonadales</taxon>
        <taxon>Kordiimonadaceae</taxon>
        <taxon>Kordiimonas</taxon>
    </lineage>
</organism>
<comment type="pathway">
    <text evidence="2">Amino-sugar metabolism; 1,6-anhydro-N-acetylmuramate degradation.</text>
</comment>
<comment type="similarity">
    <text evidence="2">Belongs to the anhydro-N-acetylmuramic acid kinase family.</text>
</comment>
<dbReference type="Pfam" id="PF03702">
    <property type="entry name" value="AnmK"/>
    <property type="match status" value="1"/>
</dbReference>
<dbReference type="UniPathway" id="UPA00343"/>
<dbReference type="EC" id="2.7.1.170" evidence="2"/>
<keyword evidence="2" id="KW-0547">Nucleotide-binding</keyword>
<keyword evidence="4" id="KW-1185">Reference proteome</keyword>
<dbReference type="UniPathway" id="UPA00544"/>
<dbReference type="InterPro" id="IPR005338">
    <property type="entry name" value="Anhydro_N_Ac-Mur_kinase"/>
</dbReference>
<dbReference type="GO" id="GO:0005524">
    <property type="term" value="F:ATP binding"/>
    <property type="evidence" value="ECO:0007669"/>
    <property type="project" value="UniProtKB-UniRule"/>
</dbReference>
<dbReference type="PANTHER" id="PTHR30605:SF0">
    <property type="entry name" value="ANHYDRO-N-ACETYLMURAMIC ACID KINASE"/>
    <property type="match status" value="1"/>
</dbReference>
<dbReference type="GO" id="GO:0006040">
    <property type="term" value="P:amino sugar metabolic process"/>
    <property type="evidence" value="ECO:0007669"/>
    <property type="project" value="InterPro"/>
</dbReference>
<keyword evidence="2 3" id="KW-0418">Kinase</keyword>
<dbReference type="PANTHER" id="PTHR30605">
    <property type="entry name" value="ANHYDRO-N-ACETYLMURAMIC ACID KINASE"/>
    <property type="match status" value="1"/>
</dbReference>
<comment type="function">
    <text evidence="2">Catalyzes the specific phosphorylation of 1,6-anhydro-N-acetylmuramic acid (anhMurNAc) with the simultaneous cleavage of the 1,6-anhydro ring, generating MurNAc-6-P. Is required for the utilization of anhMurNAc either imported from the medium or derived from its own cell wall murein, and thus plays a role in cell wall recycling.</text>
</comment>
<dbReference type="AlphaFoldDB" id="A0A1G6WX87"/>
<dbReference type="Proteomes" id="UP000183685">
    <property type="component" value="Unassembled WGS sequence"/>
</dbReference>
<gene>
    <name evidence="2" type="primary">anmK</name>
    <name evidence="3" type="ORF">SAMN04488071_1256</name>
</gene>
<reference evidence="3 4" key="1">
    <citation type="submission" date="2016-10" db="EMBL/GenBank/DDBJ databases">
        <authorList>
            <person name="de Groot N.N."/>
        </authorList>
    </citation>
    <scope>NUCLEOTIDE SEQUENCE [LARGE SCALE GENOMIC DNA]</scope>
    <source>
        <strain evidence="3 4">CGMCC 1.9109</strain>
    </source>
</reference>
<keyword evidence="2" id="KW-0067">ATP-binding</keyword>
<dbReference type="STRING" id="637679.GCA_001550055_02973"/>
<dbReference type="RefSeq" id="WP_068306507.1">
    <property type="nucleotide sequence ID" value="NZ_FNAK01000002.1"/>
</dbReference>
<dbReference type="GO" id="GO:0009254">
    <property type="term" value="P:peptidoglycan turnover"/>
    <property type="evidence" value="ECO:0007669"/>
    <property type="project" value="UniProtKB-UniRule"/>
</dbReference>
<dbReference type="EMBL" id="FNAK01000002">
    <property type="protein sequence ID" value="SDD70512.1"/>
    <property type="molecule type" value="Genomic_DNA"/>
</dbReference>
<dbReference type="HAMAP" id="MF_01270">
    <property type="entry name" value="AnhMurNAc_kinase"/>
    <property type="match status" value="1"/>
</dbReference>
<protein>
    <recommendedName>
        <fullName evidence="2">Anhydro-N-acetylmuramic acid kinase</fullName>
        <ecNumber evidence="2">2.7.1.170</ecNumber>
    </recommendedName>
    <alternativeName>
        <fullName evidence="2">AnhMurNAc kinase</fullName>
    </alternativeName>
</protein>
<dbReference type="GO" id="GO:0097175">
    <property type="term" value="P:1,6-anhydro-N-acetyl-beta-muramic acid catabolic process"/>
    <property type="evidence" value="ECO:0007669"/>
    <property type="project" value="UniProtKB-UniRule"/>
</dbReference>
<dbReference type="OrthoDB" id="9763949at2"/>
<keyword evidence="1 2" id="KW-0119">Carbohydrate metabolism</keyword>
<evidence type="ECO:0000313" key="4">
    <source>
        <dbReference type="Proteomes" id="UP000183685"/>
    </source>
</evidence>